<accession>A0A938ZA68</accession>
<dbReference type="AlphaFoldDB" id="A0A938ZA68"/>
<reference evidence="1" key="1">
    <citation type="submission" date="2021-02" db="EMBL/GenBank/DDBJ databases">
        <title>Metagenome-assembled genomes from human diarrheal sample B26.</title>
        <authorList>
            <person name="Ateba T.P."/>
            <person name="Alayande K.A."/>
            <person name="Mwanza M."/>
        </authorList>
    </citation>
    <scope>NUCLEOTIDE SEQUENCE</scope>
    <source>
        <strain evidence="1">06WH</strain>
    </source>
</reference>
<proteinExistence type="predicted"/>
<gene>
    <name evidence="1" type="ORF">JTJ23_08575</name>
</gene>
<sequence length="121" mass="14297">MGREFQILFWGILVEKDDKHVRKMAVDQKKMLSYNIFDKRAVGQCTLDRRIKFLAKNSALLYQSRGAIFDLTKLYYCNTIYTARQLEGERNHPSGEMLNSYKKWSSMLTREQDGHFLCAYI</sequence>
<comment type="caution">
    <text evidence="1">The sequence shown here is derived from an EMBL/GenBank/DDBJ whole genome shotgun (WGS) entry which is preliminary data.</text>
</comment>
<organism evidence="1 2">
    <name type="scientific">Fusicatenibacter saccharivorans</name>
    <dbReference type="NCBI Taxonomy" id="1150298"/>
    <lineage>
        <taxon>Bacteria</taxon>
        <taxon>Bacillati</taxon>
        <taxon>Bacillota</taxon>
        <taxon>Clostridia</taxon>
        <taxon>Lachnospirales</taxon>
        <taxon>Lachnospiraceae</taxon>
        <taxon>Fusicatenibacter</taxon>
    </lineage>
</organism>
<evidence type="ECO:0000313" key="2">
    <source>
        <dbReference type="Proteomes" id="UP000737612"/>
    </source>
</evidence>
<name>A0A938ZA68_9FIRM</name>
<evidence type="ECO:0000313" key="1">
    <source>
        <dbReference type="EMBL" id="MBN2953633.1"/>
    </source>
</evidence>
<dbReference type="Proteomes" id="UP000737612">
    <property type="component" value="Unassembled WGS sequence"/>
</dbReference>
<dbReference type="EMBL" id="JAFHBD010000034">
    <property type="protein sequence ID" value="MBN2953633.1"/>
    <property type="molecule type" value="Genomic_DNA"/>
</dbReference>
<protein>
    <submittedName>
        <fullName evidence="1">Uncharacterized protein</fullName>
    </submittedName>
</protein>